<evidence type="ECO:0000313" key="1">
    <source>
        <dbReference type="EnsemblPlants" id="TuG1812G0400001982.01.T01.cds248813"/>
    </source>
</evidence>
<reference evidence="2" key="1">
    <citation type="journal article" date="2013" name="Nature">
        <title>Draft genome of the wheat A-genome progenitor Triticum urartu.</title>
        <authorList>
            <person name="Ling H.Q."/>
            <person name="Zhao S."/>
            <person name="Liu D."/>
            <person name="Wang J."/>
            <person name="Sun H."/>
            <person name="Zhang C."/>
            <person name="Fan H."/>
            <person name="Li D."/>
            <person name="Dong L."/>
            <person name="Tao Y."/>
            <person name="Gao C."/>
            <person name="Wu H."/>
            <person name="Li Y."/>
            <person name="Cui Y."/>
            <person name="Guo X."/>
            <person name="Zheng S."/>
            <person name="Wang B."/>
            <person name="Yu K."/>
            <person name="Liang Q."/>
            <person name="Yang W."/>
            <person name="Lou X."/>
            <person name="Chen J."/>
            <person name="Feng M."/>
            <person name="Jian J."/>
            <person name="Zhang X."/>
            <person name="Luo G."/>
            <person name="Jiang Y."/>
            <person name="Liu J."/>
            <person name="Wang Z."/>
            <person name="Sha Y."/>
            <person name="Zhang B."/>
            <person name="Wu H."/>
            <person name="Tang D."/>
            <person name="Shen Q."/>
            <person name="Xue P."/>
            <person name="Zou S."/>
            <person name="Wang X."/>
            <person name="Liu X."/>
            <person name="Wang F."/>
            <person name="Yang Y."/>
            <person name="An X."/>
            <person name="Dong Z."/>
            <person name="Zhang K."/>
            <person name="Zhang X."/>
            <person name="Luo M.C."/>
            <person name="Dvorak J."/>
            <person name="Tong Y."/>
            <person name="Wang J."/>
            <person name="Yang H."/>
            <person name="Li Z."/>
            <person name="Wang D."/>
            <person name="Zhang A."/>
            <person name="Wang J."/>
        </authorList>
    </citation>
    <scope>NUCLEOTIDE SEQUENCE</scope>
    <source>
        <strain evidence="2">cv. G1812</strain>
    </source>
</reference>
<protein>
    <submittedName>
        <fullName evidence="1">Uncharacterized protein</fullName>
    </submittedName>
</protein>
<dbReference type="Gramene" id="TuG1812G0400001982.01.T01">
    <property type="protein sequence ID" value="TuG1812G0400001982.01.T01.cds248813"/>
    <property type="gene ID" value="TuG1812G0400001982.01"/>
</dbReference>
<dbReference type="AlphaFoldDB" id="A0A8R7U8B9"/>
<reference evidence="1" key="2">
    <citation type="submission" date="2018-03" db="EMBL/GenBank/DDBJ databases">
        <title>The Triticum urartu genome reveals the dynamic nature of wheat genome evolution.</title>
        <authorList>
            <person name="Ling H."/>
            <person name="Ma B."/>
            <person name="Shi X."/>
            <person name="Liu H."/>
            <person name="Dong L."/>
            <person name="Sun H."/>
            <person name="Cao Y."/>
            <person name="Gao Q."/>
            <person name="Zheng S."/>
            <person name="Li Y."/>
            <person name="Yu Y."/>
            <person name="Du H."/>
            <person name="Qi M."/>
            <person name="Li Y."/>
            <person name="Yu H."/>
            <person name="Cui Y."/>
            <person name="Wang N."/>
            <person name="Chen C."/>
            <person name="Wu H."/>
            <person name="Zhao Y."/>
            <person name="Zhang J."/>
            <person name="Li Y."/>
            <person name="Zhou W."/>
            <person name="Zhang B."/>
            <person name="Hu W."/>
            <person name="Eijk M."/>
            <person name="Tang J."/>
            <person name="Witsenboer H."/>
            <person name="Zhao S."/>
            <person name="Li Z."/>
            <person name="Zhang A."/>
            <person name="Wang D."/>
            <person name="Liang C."/>
        </authorList>
    </citation>
    <scope>NUCLEOTIDE SEQUENCE [LARGE SCALE GENOMIC DNA]</scope>
    <source>
        <strain evidence="1">cv. G1812</strain>
    </source>
</reference>
<accession>A0A8R7U8B9</accession>
<sequence length="57" mass="6311">MYTDLAQDLYLPFLSADPLPNGSDPGRHQCENRGKSNIPAFLKIGHSLFLKIGIPDK</sequence>
<reference evidence="1" key="3">
    <citation type="submission" date="2022-06" db="UniProtKB">
        <authorList>
            <consortium name="EnsemblPlants"/>
        </authorList>
    </citation>
    <scope>IDENTIFICATION</scope>
</reference>
<dbReference type="EnsemblPlants" id="TuG1812G0400001982.01.T01">
    <property type="protein sequence ID" value="TuG1812G0400001982.01.T01.cds248813"/>
    <property type="gene ID" value="TuG1812G0400001982.01"/>
</dbReference>
<proteinExistence type="predicted"/>
<name>A0A8R7U8B9_TRIUA</name>
<organism evidence="1 2">
    <name type="scientific">Triticum urartu</name>
    <name type="common">Red wild einkorn</name>
    <name type="synonym">Crithodium urartu</name>
    <dbReference type="NCBI Taxonomy" id="4572"/>
    <lineage>
        <taxon>Eukaryota</taxon>
        <taxon>Viridiplantae</taxon>
        <taxon>Streptophyta</taxon>
        <taxon>Embryophyta</taxon>
        <taxon>Tracheophyta</taxon>
        <taxon>Spermatophyta</taxon>
        <taxon>Magnoliopsida</taxon>
        <taxon>Liliopsida</taxon>
        <taxon>Poales</taxon>
        <taxon>Poaceae</taxon>
        <taxon>BOP clade</taxon>
        <taxon>Pooideae</taxon>
        <taxon>Triticodae</taxon>
        <taxon>Triticeae</taxon>
        <taxon>Triticinae</taxon>
        <taxon>Triticum</taxon>
    </lineage>
</organism>
<dbReference type="Proteomes" id="UP000015106">
    <property type="component" value="Chromosome 4"/>
</dbReference>
<keyword evidence="2" id="KW-1185">Reference proteome</keyword>
<evidence type="ECO:0000313" key="2">
    <source>
        <dbReference type="Proteomes" id="UP000015106"/>
    </source>
</evidence>